<dbReference type="InterPro" id="IPR013325">
    <property type="entry name" value="RNA_pol_sigma_r2"/>
</dbReference>
<evidence type="ECO:0000256" key="5">
    <source>
        <dbReference type="ARBA" id="ARBA00023163"/>
    </source>
</evidence>
<dbReference type="InterPro" id="IPR013324">
    <property type="entry name" value="RNA_pol_sigma_r3/r4-like"/>
</dbReference>
<dbReference type="Proteomes" id="UP001226434">
    <property type="component" value="Unassembled WGS sequence"/>
</dbReference>
<sequence>MKLITDYLEKPVFNDDLTFSEKELYARIAEGDEQAFLLLFNTFSPMIRPFARNITQSEADAEDIIQEVFVRIWLYRDRFPEIENLKSWIFTVSANECMRYMRQKLTYERKTGELANRQPSPENTSPLEYAQLNQINRIVKEAVEGMPSQRKKIYSLSRDHGMKPAAISVALSLSVGTVKNVLSRALNDIRDHLAASGISLSIMLFLLR</sequence>
<comment type="similarity">
    <text evidence="1 6">Belongs to the sigma-70 factor family. ECF subfamily.</text>
</comment>
<dbReference type="PROSITE" id="PS01063">
    <property type="entry name" value="SIGMA70_ECF"/>
    <property type="match status" value="1"/>
</dbReference>
<feature type="domain" description="RNA polymerase sigma-70 region 2" evidence="7">
    <location>
        <begin position="39"/>
        <end position="104"/>
    </location>
</feature>
<dbReference type="EMBL" id="JASBRG010000006">
    <property type="protein sequence ID" value="MDI3320290.1"/>
    <property type="molecule type" value="Genomic_DNA"/>
</dbReference>
<dbReference type="InterPro" id="IPR039425">
    <property type="entry name" value="RNA_pol_sigma-70-like"/>
</dbReference>
<keyword evidence="5 6" id="KW-0804">Transcription</keyword>
<evidence type="ECO:0000256" key="4">
    <source>
        <dbReference type="ARBA" id="ARBA00023125"/>
    </source>
</evidence>
<evidence type="ECO:0000313" key="9">
    <source>
        <dbReference type="EMBL" id="MDI3320290.1"/>
    </source>
</evidence>
<dbReference type="Gene3D" id="1.10.10.10">
    <property type="entry name" value="Winged helix-like DNA-binding domain superfamily/Winged helix DNA-binding domain"/>
    <property type="match status" value="1"/>
</dbReference>
<keyword evidence="3 6" id="KW-0731">Sigma factor</keyword>
<gene>
    <name evidence="9" type="ORF">QJ048_10930</name>
</gene>
<dbReference type="PANTHER" id="PTHR43133:SF46">
    <property type="entry name" value="RNA POLYMERASE SIGMA-70 FACTOR ECF SUBFAMILY"/>
    <property type="match status" value="1"/>
</dbReference>
<evidence type="ECO:0000256" key="1">
    <source>
        <dbReference type="ARBA" id="ARBA00010641"/>
    </source>
</evidence>
<keyword evidence="2 6" id="KW-0805">Transcription regulation</keyword>
<comment type="caution">
    <text evidence="9">The sequence shown here is derived from an EMBL/GenBank/DDBJ whole genome shotgun (WGS) entry which is preliminary data.</text>
</comment>
<accession>A0ABT6RCM8</accession>
<evidence type="ECO:0000259" key="7">
    <source>
        <dbReference type="Pfam" id="PF04542"/>
    </source>
</evidence>
<organism evidence="9 10">
    <name type="scientific">Pinibacter soli</name>
    <dbReference type="NCBI Taxonomy" id="3044211"/>
    <lineage>
        <taxon>Bacteria</taxon>
        <taxon>Pseudomonadati</taxon>
        <taxon>Bacteroidota</taxon>
        <taxon>Chitinophagia</taxon>
        <taxon>Chitinophagales</taxon>
        <taxon>Chitinophagaceae</taxon>
        <taxon>Pinibacter</taxon>
    </lineage>
</organism>
<evidence type="ECO:0000313" key="10">
    <source>
        <dbReference type="Proteomes" id="UP001226434"/>
    </source>
</evidence>
<evidence type="ECO:0000256" key="6">
    <source>
        <dbReference type="RuleBase" id="RU000716"/>
    </source>
</evidence>
<dbReference type="InterPro" id="IPR014284">
    <property type="entry name" value="RNA_pol_sigma-70_dom"/>
</dbReference>
<dbReference type="Pfam" id="PF04542">
    <property type="entry name" value="Sigma70_r2"/>
    <property type="match status" value="1"/>
</dbReference>
<feature type="domain" description="RNA polymerase sigma factor 70 region 4 type 2" evidence="8">
    <location>
        <begin position="138"/>
        <end position="187"/>
    </location>
</feature>
<dbReference type="NCBIfam" id="TIGR02937">
    <property type="entry name" value="sigma70-ECF"/>
    <property type="match status" value="1"/>
</dbReference>
<proteinExistence type="inferred from homology"/>
<evidence type="ECO:0000259" key="8">
    <source>
        <dbReference type="Pfam" id="PF08281"/>
    </source>
</evidence>
<dbReference type="InterPro" id="IPR036388">
    <property type="entry name" value="WH-like_DNA-bd_sf"/>
</dbReference>
<reference evidence="9 10" key="1">
    <citation type="submission" date="2023-05" db="EMBL/GenBank/DDBJ databases">
        <title>Genome sequence of Pinibacter sp. MAH-24.</title>
        <authorList>
            <person name="Huq M.A."/>
        </authorList>
    </citation>
    <scope>NUCLEOTIDE SEQUENCE [LARGE SCALE GENOMIC DNA]</scope>
    <source>
        <strain evidence="9 10">MAH-24</strain>
    </source>
</reference>
<dbReference type="SUPFAM" id="SSF88946">
    <property type="entry name" value="Sigma2 domain of RNA polymerase sigma factors"/>
    <property type="match status" value="1"/>
</dbReference>
<name>A0ABT6RCM8_9BACT</name>
<dbReference type="Pfam" id="PF08281">
    <property type="entry name" value="Sigma70_r4_2"/>
    <property type="match status" value="1"/>
</dbReference>
<dbReference type="PANTHER" id="PTHR43133">
    <property type="entry name" value="RNA POLYMERASE ECF-TYPE SIGMA FACTO"/>
    <property type="match status" value="1"/>
</dbReference>
<evidence type="ECO:0000256" key="3">
    <source>
        <dbReference type="ARBA" id="ARBA00023082"/>
    </source>
</evidence>
<dbReference type="InterPro" id="IPR007627">
    <property type="entry name" value="RNA_pol_sigma70_r2"/>
</dbReference>
<dbReference type="Gene3D" id="1.10.1740.10">
    <property type="match status" value="1"/>
</dbReference>
<dbReference type="InterPro" id="IPR000838">
    <property type="entry name" value="RNA_pol_sigma70_ECF_CS"/>
</dbReference>
<protein>
    <recommendedName>
        <fullName evidence="6">RNA polymerase sigma factor</fullName>
    </recommendedName>
</protein>
<dbReference type="InterPro" id="IPR013249">
    <property type="entry name" value="RNA_pol_sigma70_r4_t2"/>
</dbReference>
<keyword evidence="10" id="KW-1185">Reference proteome</keyword>
<keyword evidence="4 6" id="KW-0238">DNA-binding</keyword>
<evidence type="ECO:0000256" key="2">
    <source>
        <dbReference type="ARBA" id="ARBA00023015"/>
    </source>
</evidence>
<dbReference type="RefSeq" id="WP_282334387.1">
    <property type="nucleotide sequence ID" value="NZ_JASBRG010000006.1"/>
</dbReference>
<dbReference type="SUPFAM" id="SSF88659">
    <property type="entry name" value="Sigma3 and sigma4 domains of RNA polymerase sigma factors"/>
    <property type="match status" value="1"/>
</dbReference>